<feature type="transmembrane region" description="Helical" evidence="7">
    <location>
        <begin position="331"/>
        <end position="360"/>
    </location>
</feature>
<comment type="similarity">
    <text evidence="2">Belongs to the autoinducer-2 exporter (AI-2E) (TC 2.A.86) family.</text>
</comment>
<evidence type="ECO:0000256" key="2">
    <source>
        <dbReference type="ARBA" id="ARBA00009773"/>
    </source>
</evidence>
<feature type="transmembrane region" description="Helical" evidence="7">
    <location>
        <begin position="272"/>
        <end position="290"/>
    </location>
</feature>
<dbReference type="PANTHER" id="PTHR21716">
    <property type="entry name" value="TRANSMEMBRANE PROTEIN"/>
    <property type="match status" value="1"/>
</dbReference>
<name>A0A2K9EGD9_9RHOB</name>
<feature type="transmembrane region" description="Helical" evidence="7">
    <location>
        <begin position="297"/>
        <end position="319"/>
    </location>
</feature>
<dbReference type="AlphaFoldDB" id="A0A2K9EGD9"/>
<reference evidence="8 9" key="1">
    <citation type="submission" date="2017-12" db="EMBL/GenBank/DDBJ databases">
        <authorList>
            <person name="Hurst M.R.H."/>
        </authorList>
    </citation>
    <scope>NUCLEOTIDE SEQUENCE [LARGE SCALE GENOMIC DNA]</scope>
    <source>
        <strain evidence="8 9">BM15</strain>
    </source>
</reference>
<dbReference type="GO" id="GO:0055085">
    <property type="term" value="P:transmembrane transport"/>
    <property type="evidence" value="ECO:0007669"/>
    <property type="project" value="TreeGrafter"/>
</dbReference>
<gene>
    <name evidence="8" type="ORF">CUV01_12100</name>
</gene>
<feature type="transmembrane region" description="Helical" evidence="7">
    <location>
        <begin position="37"/>
        <end position="56"/>
    </location>
</feature>
<evidence type="ECO:0000256" key="3">
    <source>
        <dbReference type="ARBA" id="ARBA00022692"/>
    </source>
</evidence>
<evidence type="ECO:0000313" key="8">
    <source>
        <dbReference type="EMBL" id="AUH34038.1"/>
    </source>
</evidence>
<dbReference type="Proteomes" id="UP000233742">
    <property type="component" value="Chromosome"/>
</dbReference>
<dbReference type="InterPro" id="IPR002549">
    <property type="entry name" value="AI-2E-like"/>
</dbReference>
<comment type="subcellular location">
    <subcellularLocation>
        <location evidence="1">Membrane</location>
        <topology evidence="1">Multi-pass membrane protein</topology>
    </subcellularLocation>
</comment>
<organism evidence="8 9">
    <name type="scientific">Paracoccus tegillarcae</name>
    <dbReference type="NCBI Taxonomy" id="1529068"/>
    <lineage>
        <taxon>Bacteria</taxon>
        <taxon>Pseudomonadati</taxon>
        <taxon>Pseudomonadota</taxon>
        <taxon>Alphaproteobacteria</taxon>
        <taxon>Rhodobacterales</taxon>
        <taxon>Paracoccaceae</taxon>
        <taxon>Paracoccus</taxon>
    </lineage>
</organism>
<protein>
    <submittedName>
        <fullName evidence="8">AI-2E family transporter</fullName>
    </submittedName>
</protein>
<dbReference type="KEGG" id="paro:CUV01_12100"/>
<sequence>MNETDNAAPQKSTSDQASHGPSDGHVAHGPLAPLRPVPLAAILTFFGIAILLAALWSWKGLILMSFAAILVAIALRGGGRLLHRLLKINIKLGILLTVVLIVIVMVILAQSIGPAIGAQFTQLLNGLPAAWEQVTNWLDNSSLGNFIERQLDTENAPAASATNGLPQIFGFLTGTITSVFGGVANLVLMITIAIFLALDGPEYRNGALRLVPIPYRPQARFISDELGTSLGRWMAGQAVDMVAVALMTGFGLWLLGMPLAMVLGLIAGLTNIIPYVGPFLSGAPAVLFGLTQGFDMAVYVLLLFIFVQQFEGNVLLPLIQKYASDLPPVLTVMGIVAFGSMFGFAGILLATPMVLVIIVLTKRLYIEGILGDTAAPPTKPIRDAD</sequence>
<keyword evidence="4 7" id="KW-1133">Transmembrane helix</keyword>
<feature type="compositionally biased region" description="Polar residues" evidence="6">
    <location>
        <begin position="1"/>
        <end position="19"/>
    </location>
</feature>
<dbReference type="RefSeq" id="WP_101460703.1">
    <property type="nucleotide sequence ID" value="NZ_CP025408.1"/>
</dbReference>
<proteinExistence type="inferred from homology"/>
<feature type="transmembrane region" description="Helical" evidence="7">
    <location>
        <begin position="62"/>
        <end position="82"/>
    </location>
</feature>
<keyword evidence="9" id="KW-1185">Reference proteome</keyword>
<dbReference type="OrthoDB" id="5761230at2"/>
<feature type="transmembrane region" description="Helical" evidence="7">
    <location>
        <begin position="242"/>
        <end position="266"/>
    </location>
</feature>
<keyword evidence="3 7" id="KW-0812">Transmembrane</keyword>
<evidence type="ECO:0000256" key="6">
    <source>
        <dbReference type="SAM" id="MobiDB-lite"/>
    </source>
</evidence>
<evidence type="ECO:0000256" key="7">
    <source>
        <dbReference type="SAM" id="Phobius"/>
    </source>
</evidence>
<dbReference type="GO" id="GO:0016020">
    <property type="term" value="C:membrane"/>
    <property type="evidence" value="ECO:0007669"/>
    <property type="project" value="UniProtKB-SubCell"/>
</dbReference>
<dbReference type="EMBL" id="CP025408">
    <property type="protein sequence ID" value="AUH34038.1"/>
    <property type="molecule type" value="Genomic_DNA"/>
</dbReference>
<evidence type="ECO:0000313" key="9">
    <source>
        <dbReference type="Proteomes" id="UP000233742"/>
    </source>
</evidence>
<accession>A0A2K9EGD9</accession>
<keyword evidence="5 7" id="KW-0472">Membrane</keyword>
<evidence type="ECO:0000256" key="4">
    <source>
        <dbReference type="ARBA" id="ARBA00022989"/>
    </source>
</evidence>
<feature type="transmembrane region" description="Helical" evidence="7">
    <location>
        <begin position="94"/>
        <end position="116"/>
    </location>
</feature>
<evidence type="ECO:0000256" key="1">
    <source>
        <dbReference type="ARBA" id="ARBA00004141"/>
    </source>
</evidence>
<feature type="region of interest" description="Disordered" evidence="6">
    <location>
        <begin position="1"/>
        <end position="23"/>
    </location>
</feature>
<evidence type="ECO:0000256" key="5">
    <source>
        <dbReference type="ARBA" id="ARBA00023136"/>
    </source>
</evidence>
<dbReference type="PANTHER" id="PTHR21716:SF62">
    <property type="entry name" value="TRANSPORT PROTEIN YDBI-RELATED"/>
    <property type="match status" value="1"/>
</dbReference>
<dbReference type="Pfam" id="PF01594">
    <property type="entry name" value="AI-2E_transport"/>
    <property type="match status" value="1"/>
</dbReference>
<feature type="transmembrane region" description="Helical" evidence="7">
    <location>
        <begin position="168"/>
        <end position="198"/>
    </location>
</feature>